<keyword evidence="4 7" id="KW-0479">Metal-binding</keyword>
<dbReference type="PANTHER" id="PTHR46206:SF7">
    <property type="entry name" value="P450, PUTATIVE (EUROFUNG)-RELATED"/>
    <property type="match status" value="1"/>
</dbReference>
<evidence type="ECO:0000313" key="10">
    <source>
        <dbReference type="EMBL" id="PVH98924.1"/>
    </source>
</evidence>
<dbReference type="GO" id="GO:0005506">
    <property type="term" value="F:iron ion binding"/>
    <property type="evidence" value="ECO:0007669"/>
    <property type="project" value="InterPro"/>
</dbReference>
<dbReference type="STRING" id="97972.A0A2V1DP38"/>
<evidence type="ECO:0000256" key="3">
    <source>
        <dbReference type="ARBA" id="ARBA00010617"/>
    </source>
</evidence>
<keyword evidence="5 8" id="KW-0560">Oxidoreductase</keyword>
<dbReference type="PRINTS" id="PR00465">
    <property type="entry name" value="EP450IV"/>
</dbReference>
<keyword evidence="6 7" id="KW-0408">Iron</keyword>
<evidence type="ECO:0000313" key="11">
    <source>
        <dbReference type="Proteomes" id="UP000244855"/>
    </source>
</evidence>
<dbReference type="InterPro" id="IPR001128">
    <property type="entry name" value="Cyt_P450"/>
</dbReference>
<evidence type="ECO:0000256" key="4">
    <source>
        <dbReference type="ARBA" id="ARBA00022723"/>
    </source>
</evidence>
<dbReference type="GO" id="GO:0016705">
    <property type="term" value="F:oxidoreductase activity, acting on paired donors, with incorporation or reduction of molecular oxygen"/>
    <property type="evidence" value="ECO:0007669"/>
    <property type="project" value="InterPro"/>
</dbReference>
<dbReference type="GO" id="GO:0004497">
    <property type="term" value="F:monooxygenase activity"/>
    <property type="evidence" value="ECO:0007669"/>
    <property type="project" value="UniProtKB-KW"/>
</dbReference>
<sequence>MENQSYAVATQTIAFATFMVAILRLLPTLQRALKLAKLPSSGSNPSGENQRAYFLKYTRKLYRDGYRKLKNSAFRMVASDEIDYVVVSPRFLRELKSLPDDVLSVNKGVEKLLESHYTSQRIDLPVMIKTIKTDLTPALGRLNDGISEEIDISLERFLPSSEDCTSVVVYKMVAEIVAQVSGRVFVGPELCRNPEYIEHSINFTRELMDAANAIKRMSPWMRPFRAGRLPELQRLRSRRERVSEFLRPIIQERNQAGSKPDDMMQWVMGRDTSADFDTLVSGHLLLTFGAIHTTTAMVTNAMFTLAVAKEYISPLREEIRSVLASNDGRLTPRALQQMVKLDSFMKEVNRWYPHTVVTFRRYVQKPITLSNGQYIPAGVIIEAPSDAINFDPDIHTDPHTFDGSRFYKRGQSADPGKISRSQFVATNEEDVSFGLGRHACPGRFFAANEIKIILARLILDYDVAMPEGLTERYSNIEFEKNMVPDATKMLIFKRVQGEKL</sequence>
<evidence type="ECO:0000256" key="1">
    <source>
        <dbReference type="ARBA" id="ARBA00001971"/>
    </source>
</evidence>
<dbReference type="PANTHER" id="PTHR46206">
    <property type="entry name" value="CYTOCHROME P450"/>
    <property type="match status" value="1"/>
</dbReference>
<dbReference type="Proteomes" id="UP000244855">
    <property type="component" value="Unassembled WGS sequence"/>
</dbReference>
<keyword evidence="9" id="KW-0812">Transmembrane</keyword>
<evidence type="ECO:0000256" key="9">
    <source>
        <dbReference type="SAM" id="Phobius"/>
    </source>
</evidence>
<dbReference type="Pfam" id="PF00067">
    <property type="entry name" value="p450"/>
    <property type="match status" value="1"/>
</dbReference>
<dbReference type="Gene3D" id="1.10.630.10">
    <property type="entry name" value="Cytochrome P450"/>
    <property type="match status" value="1"/>
</dbReference>
<evidence type="ECO:0000256" key="8">
    <source>
        <dbReference type="RuleBase" id="RU000461"/>
    </source>
</evidence>
<comment type="similarity">
    <text evidence="3 8">Belongs to the cytochrome P450 family.</text>
</comment>
<keyword evidence="9" id="KW-1133">Transmembrane helix</keyword>
<keyword evidence="11" id="KW-1185">Reference proteome</keyword>
<dbReference type="InterPro" id="IPR002403">
    <property type="entry name" value="Cyt_P450_E_grp-IV"/>
</dbReference>
<evidence type="ECO:0000256" key="5">
    <source>
        <dbReference type="ARBA" id="ARBA00023002"/>
    </source>
</evidence>
<feature type="transmembrane region" description="Helical" evidence="9">
    <location>
        <begin position="6"/>
        <end position="26"/>
    </location>
</feature>
<gene>
    <name evidence="10" type="ORF">DM02DRAFT_615441</name>
</gene>
<dbReference type="OrthoDB" id="1844152at2759"/>
<accession>A0A2V1DP38</accession>
<dbReference type="AlphaFoldDB" id="A0A2V1DP38"/>
<comment type="pathway">
    <text evidence="2">Mycotoxin biosynthesis.</text>
</comment>
<dbReference type="CDD" id="cd11041">
    <property type="entry name" value="CYP503A1-like"/>
    <property type="match status" value="1"/>
</dbReference>
<dbReference type="InterPro" id="IPR017972">
    <property type="entry name" value="Cyt_P450_CS"/>
</dbReference>
<organism evidence="10 11">
    <name type="scientific">Periconia macrospinosa</name>
    <dbReference type="NCBI Taxonomy" id="97972"/>
    <lineage>
        <taxon>Eukaryota</taxon>
        <taxon>Fungi</taxon>
        <taxon>Dikarya</taxon>
        <taxon>Ascomycota</taxon>
        <taxon>Pezizomycotina</taxon>
        <taxon>Dothideomycetes</taxon>
        <taxon>Pleosporomycetidae</taxon>
        <taxon>Pleosporales</taxon>
        <taxon>Massarineae</taxon>
        <taxon>Periconiaceae</taxon>
        <taxon>Periconia</taxon>
    </lineage>
</organism>
<keyword evidence="8 10" id="KW-0503">Monooxygenase</keyword>
<dbReference type="PROSITE" id="PS00086">
    <property type="entry name" value="CYTOCHROME_P450"/>
    <property type="match status" value="1"/>
</dbReference>
<evidence type="ECO:0000256" key="2">
    <source>
        <dbReference type="ARBA" id="ARBA00004685"/>
    </source>
</evidence>
<reference evidence="10 11" key="1">
    <citation type="journal article" date="2018" name="Sci. Rep.">
        <title>Comparative genomics provides insights into the lifestyle and reveals functional heterogeneity of dark septate endophytic fungi.</title>
        <authorList>
            <person name="Knapp D.G."/>
            <person name="Nemeth J.B."/>
            <person name="Barry K."/>
            <person name="Hainaut M."/>
            <person name="Henrissat B."/>
            <person name="Johnson J."/>
            <person name="Kuo A."/>
            <person name="Lim J.H.P."/>
            <person name="Lipzen A."/>
            <person name="Nolan M."/>
            <person name="Ohm R.A."/>
            <person name="Tamas L."/>
            <person name="Grigoriev I.V."/>
            <person name="Spatafora J.W."/>
            <person name="Nagy L.G."/>
            <person name="Kovacs G.M."/>
        </authorList>
    </citation>
    <scope>NUCLEOTIDE SEQUENCE [LARGE SCALE GENOMIC DNA]</scope>
    <source>
        <strain evidence="10 11">DSE2036</strain>
    </source>
</reference>
<proteinExistence type="inferred from homology"/>
<feature type="binding site" description="axial binding residue" evidence="7">
    <location>
        <position position="440"/>
    </location>
    <ligand>
        <name>heme</name>
        <dbReference type="ChEBI" id="CHEBI:30413"/>
    </ligand>
    <ligandPart>
        <name>Fe</name>
        <dbReference type="ChEBI" id="CHEBI:18248"/>
    </ligandPart>
</feature>
<protein>
    <submittedName>
        <fullName evidence="10">Cytochrome P450 monooxygenase-like protein</fullName>
    </submittedName>
</protein>
<keyword evidence="7 8" id="KW-0349">Heme</keyword>
<dbReference type="InterPro" id="IPR036396">
    <property type="entry name" value="Cyt_P450_sf"/>
</dbReference>
<dbReference type="SUPFAM" id="SSF48264">
    <property type="entry name" value="Cytochrome P450"/>
    <property type="match status" value="1"/>
</dbReference>
<evidence type="ECO:0000256" key="6">
    <source>
        <dbReference type="ARBA" id="ARBA00023004"/>
    </source>
</evidence>
<dbReference type="EMBL" id="KZ805403">
    <property type="protein sequence ID" value="PVH98924.1"/>
    <property type="molecule type" value="Genomic_DNA"/>
</dbReference>
<dbReference type="GO" id="GO:0020037">
    <property type="term" value="F:heme binding"/>
    <property type="evidence" value="ECO:0007669"/>
    <property type="project" value="InterPro"/>
</dbReference>
<keyword evidence="9" id="KW-0472">Membrane</keyword>
<evidence type="ECO:0000256" key="7">
    <source>
        <dbReference type="PIRSR" id="PIRSR602403-1"/>
    </source>
</evidence>
<comment type="cofactor">
    <cofactor evidence="1 7">
        <name>heme</name>
        <dbReference type="ChEBI" id="CHEBI:30413"/>
    </cofactor>
</comment>
<name>A0A2V1DP38_9PLEO</name>